<keyword evidence="1" id="KW-0472">Membrane</keyword>
<comment type="caution">
    <text evidence="2">The sequence shown here is derived from an EMBL/GenBank/DDBJ whole genome shotgun (WGS) entry which is preliminary data.</text>
</comment>
<proteinExistence type="predicted"/>
<feature type="transmembrane region" description="Helical" evidence="1">
    <location>
        <begin position="7"/>
        <end position="26"/>
    </location>
</feature>
<sequence>MKRVEQIIIKLIIIQGFFLLLSQILLHHYNLFPEWRELILYEGVGGDNFTKIVETFNIP</sequence>
<evidence type="ECO:0000256" key="1">
    <source>
        <dbReference type="SAM" id="Phobius"/>
    </source>
</evidence>
<protein>
    <submittedName>
        <fullName evidence="2">YpfB family protein</fullName>
    </submittedName>
</protein>
<evidence type="ECO:0000313" key="3">
    <source>
        <dbReference type="Proteomes" id="UP001208656"/>
    </source>
</evidence>
<dbReference type="Proteomes" id="UP001208656">
    <property type="component" value="Unassembled WGS sequence"/>
</dbReference>
<dbReference type="Pfam" id="PF17313">
    <property type="entry name" value="DUF5359"/>
    <property type="match status" value="1"/>
</dbReference>
<keyword evidence="1" id="KW-0812">Transmembrane</keyword>
<dbReference type="EMBL" id="JAOUSE010000007">
    <property type="protein sequence ID" value="MCU9593723.1"/>
    <property type="molecule type" value="Genomic_DNA"/>
</dbReference>
<evidence type="ECO:0000313" key="2">
    <source>
        <dbReference type="EMBL" id="MCU9593723.1"/>
    </source>
</evidence>
<accession>A0ABT2WDI2</accession>
<keyword evidence="1" id="KW-1133">Transmembrane helix</keyword>
<dbReference type="RefSeq" id="WP_263061162.1">
    <property type="nucleotide sequence ID" value="NZ_JAOUSE010000007.1"/>
</dbReference>
<dbReference type="InterPro" id="IPR035281">
    <property type="entry name" value="DUF5359"/>
</dbReference>
<organism evidence="2 3">
    <name type="scientific">Pallidibacillus thermolactis</name>
    <dbReference type="NCBI Taxonomy" id="251051"/>
    <lineage>
        <taxon>Bacteria</taxon>
        <taxon>Bacillati</taxon>
        <taxon>Bacillota</taxon>
        <taxon>Bacilli</taxon>
        <taxon>Bacillales</taxon>
        <taxon>Bacillaceae</taxon>
        <taxon>Pallidibacillus</taxon>
    </lineage>
</organism>
<keyword evidence="3" id="KW-1185">Reference proteome</keyword>
<name>A0ABT2WDI2_9BACI</name>
<reference evidence="2 3" key="1">
    <citation type="submission" date="2022-10" db="EMBL/GenBank/DDBJ databases">
        <title>Description of Fervidibacillus gen. nov. in the family Fervidibacillaceae fam. nov. with two species, Fervidibacillus albus sp. nov., and Fervidibacillus halotolerans sp. nov., isolated from tidal flat sediments.</title>
        <authorList>
            <person name="Kwon K.K."/>
            <person name="Yang S.-H."/>
        </authorList>
    </citation>
    <scope>NUCLEOTIDE SEQUENCE [LARGE SCALE GENOMIC DNA]</scope>
    <source>
        <strain evidence="2 3">DSM 23332</strain>
    </source>
</reference>
<gene>
    <name evidence="2" type="ORF">OEV82_04530</name>
</gene>